<dbReference type="AlphaFoldDB" id="A0AAV9HZ01"/>
<comment type="caution">
    <text evidence="1">The sequence shown here is derived from an EMBL/GenBank/DDBJ whole genome shotgun (WGS) entry which is preliminary data.</text>
</comment>
<organism evidence="1 2">
    <name type="scientific">Cladorrhinum samala</name>
    <dbReference type="NCBI Taxonomy" id="585594"/>
    <lineage>
        <taxon>Eukaryota</taxon>
        <taxon>Fungi</taxon>
        <taxon>Dikarya</taxon>
        <taxon>Ascomycota</taxon>
        <taxon>Pezizomycotina</taxon>
        <taxon>Sordariomycetes</taxon>
        <taxon>Sordariomycetidae</taxon>
        <taxon>Sordariales</taxon>
        <taxon>Podosporaceae</taxon>
        <taxon>Cladorrhinum</taxon>
    </lineage>
</organism>
<proteinExistence type="predicted"/>
<evidence type="ECO:0000313" key="2">
    <source>
        <dbReference type="Proteomes" id="UP001321749"/>
    </source>
</evidence>
<dbReference type="Proteomes" id="UP001321749">
    <property type="component" value="Unassembled WGS sequence"/>
</dbReference>
<dbReference type="EMBL" id="MU864940">
    <property type="protein sequence ID" value="KAK4465359.1"/>
    <property type="molecule type" value="Genomic_DNA"/>
</dbReference>
<sequence>MEAGVFAVVPVYLRAVAAVVADQELLCVGPIIAFCLFNSIVGLYELEHSPFSQLSPFFFSRSDCSPTTIHRPPSIYPHRRNLNESLQLLGGRPARGFVLTGENKKIISESNCLLP</sequence>
<protein>
    <submittedName>
        <fullName evidence="1">Uncharacterized protein</fullName>
    </submittedName>
</protein>
<reference evidence="1" key="2">
    <citation type="submission" date="2023-06" db="EMBL/GenBank/DDBJ databases">
        <authorList>
            <consortium name="Lawrence Berkeley National Laboratory"/>
            <person name="Mondo S.J."/>
            <person name="Hensen N."/>
            <person name="Bonometti L."/>
            <person name="Westerberg I."/>
            <person name="Brannstrom I.O."/>
            <person name="Guillou S."/>
            <person name="Cros-Aarteil S."/>
            <person name="Calhoun S."/>
            <person name="Haridas S."/>
            <person name="Kuo A."/>
            <person name="Pangilinan J."/>
            <person name="Riley R."/>
            <person name="Labutti K."/>
            <person name="Andreopoulos B."/>
            <person name="Lipzen A."/>
            <person name="Chen C."/>
            <person name="Yanf M."/>
            <person name="Daum C."/>
            <person name="Ng V."/>
            <person name="Clum A."/>
            <person name="Steindorff A."/>
            <person name="Ohm R."/>
            <person name="Martin F."/>
            <person name="Silar P."/>
            <person name="Natvig D."/>
            <person name="Lalanne C."/>
            <person name="Gautier V."/>
            <person name="Ament-Velasquez S.L."/>
            <person name="Kruys A."/>
            <person name="Hutchinson M.I."/>
            <person name="Powell A.J."/>
            <person name="Barry K."/>
            <person name="Miller A.N."/>
            <person name="Grigoriev I.V."/>
            <person name="Debuchy R."/>
            <person name="Gladieux P."/>
            <person name="Thoren M.H."/>
            <person name="Johannesson H."/>
        </authorList>
    </citation>
    <scope>NUCLEOTIDE SEQUENCE</scope>
    <source>
        <strain evidence="1">PSN324</strain>
    </source>
</reference>
<gene>
    <name evidence="1" type="ORF">QBC42DRAFT_261632</name>
</gene>
<name>A0AAV9HZ01_9PEZI</name>
<keyword evidence="2" id="KW-1185">Reference proteome</keyword>
<reference evidence="1" key="1">
    <citation type="journal article" date="2023" name="Mol. Phylogenet. Evol.">
        <title>Genome-scale phylogeny and comparative genomics of the fungal order Sordariales.</title>
        <authorList>
            <person name="Hensen N."/>
            <person name="Bonometti L."/>
            <person name="Westerberg I."/>
            <person name="Brannstrom I.O."/>
            <person name="Guillou S."/>
            <person name="Cros-Aarteil S."/>
            <person name="Calhoun S."/>
            <person name="Haridas S."/>
            <person name="Kuo A."/>
            <person name="Mondo S."/>
            <person name="Pangilinan J."/>
            <person name="Riley R."/>
            <person name="LaButti K."/>
            <person name="Andreopoulos B."/>
            <person name="Lipzen A."/>
            <person name="Chen C."/>
            <person name="Yan M."/>
            <person name="Daum C."/>
            <person name="Ng V."/>
            <person name="Clum A."/>
            <person name="Steindorff A."/>
            <person name="Ohm R.A."/>
            <person name="Martin F."/>
            <person name="Silar P."/>
            <person name="Natvig D.O."/>
            <person name="Lalanne C."/>
            <person name="Gautier V."/>
            <person name="Ament-Velasquez S.L."/>
            <person name="Kruys A."/>
            <person name="Hutchinson M.I."/>
            <person name="Powell A.J."/>
            <person name="Barry K."/>
            <person name="Miller A.N."/>
            <person name="Grigoriev I.V."/>
            <person name="Debuchy R."/>
            <person name="Gladieux P."/>
            <person name="Hiltunen Thoren M."/>
            <person name="Johannesson H."/>
        </authorList>
    </citation>
    <scope>NUCLEOTIDE SEQUENCE</scope>
    <source>
        <strain evidence="1">PSN324</strain>
    </source>
</reference>
<evidence type="ECO:0000313" key="1">
    <source>
        <dbReference type="EMBL" id="KAK4465359.1"/>
    </source>
</evidence>
<accession>A0AAV9HZ01</accession>